<reference evidence="1" key="1">
    <citation type="submission" date="2018-02" db="EMBL/GenBank/DDBJ databases">
        <title>Rhizophora mucronata_Transcriptome.</title>
        <authorList>
            <person name="Meera S.P."/>
            <person name="Sreeshan A."/>
            <person name="Augustine A."/>
        </authorList>
    </citation>
    <scope>NUCLEOTIDE SEQUENCE</scope>
    <source>
        <tissue evidence="1">Leaf</tissue>
    </source>
</reference>
<proteinExistence type="predicted"/>
<protein>
    <submittedName>
        <fullName evidence="1">Uncharacterized protein</fullName>
    </submittedName>
</protein>
<sequence>MHNVSHVLFRLVSHQTNYQEFMQVSYPFSWFL</sequence>
<evidence type="ECO:0000313" key="1">
    <source>
        <dbReference type="EMBL" id="MBX12299.1"/>
    </source>
</evidence>
<accession>A0A2P2L2U8</accession>
<organism evidence="1">
    <name type="scientific">Rhizophora mucronata</name>
    <name type="common">Asiatic mangrove</name>
    <dbReference type="NCBI Taxonomy" id="61149"/>
    <lineage>
        <taxon>Eukaryota</taxon>
        <taxon>Viridiplantae</taxon>
        <taxon>Streptophyta</taxon>
        <taxon>Embryophyta</taxon>
        <taxon>Tracheophyta</taxon>
        <taxon>Spermatophyta</taxon>
        <taxon>Magnoliopsida</taxon>
        <taxon>eudicotyledons</taxon>
        <taxon>Gunneridae</taxon>
        <taxon>Pentapetalae</taxon>
        <taxon>rosids</taxon>
        <taxon>fabids</taxon>
        <taxon>Malpighiales</taxon>
        <taxon>Rhizophoraceae</taxon>
        <taxon>Rhizophora</taxon>
    </lineage>
</organism>
<name>A0A2P2L2U8_RHIMU</name>
<dbReference type="AlphaFoldDB" id="A0A2P2L2U8"/>
<dbReference type="EMBL" id="GGEC01031815">
    <property type="protein sequence ID" value="MBX12299.1"/>
    <property type="molecule type" value="Transcribed_RNA"/>
</dbReference>